<dbReference type="STRING" id="1035839.GCA_000238795_01447"/>
<dbReference type="HAMAP" id="MF_01196">
    <property type="entry name" value="ZapB"/>
    <property type="match status" value="1"/>
</dbReference>
<dbReference type="Proteomes" id="UP000253872">
    <property type="component" value="Unassembled WGS sequence"/>
</dbReference>
<comment type="similarity">
    <text evidence="3">Belongs to the ZapB family.</text>
</comment>
<dbReference type="GO" id="GO:0000917">
    <property type="term" value="P:division septum assembly"/>
    <property type="evidence" value="ECO:0007669"/>
    <property type="project" value="UniProtKB-KW"/>
</dbReference>
<evidence type="ECO:0000313" key="5">
    <source>
        <dbReference type="EMBL" id="RDF12485.1"/>
    </source>
</evidence>
<dbReference type="AlphaFoldDB" id="A0A369YEA4"/>
<comment type="function">
    <text evidence="3">Non-essential, abundant cell division factor that is required for proper Z-ring formation. It is recruited early to the divisome by direct interaction with FtsZ, stimulating Z-ring assembly and thereby promoting cell division earlier in the cell cycle. Its recruitment to the Z-ring requires functional FtsA or ZipA.</text>
</comment>
<dbReference type="Proteomes" id="UP000253950">
    <property type="component" value="Unassembled WGS sequence"/>
</dbReference>
<dbReference type="RefSeq" id="WP_007524063.1">
    <property type="nucleotide sequence ID" value="NZ_CAURJL010000002.1"/>
</dbReference>
<evidence type="ECO:0000313" key="6">
    <source>
        <dbReference type="Proteomes" id="UP000253872"/>
    </source>
</evidence>
<evidence type="ECO:0000313" key="4">
    <source>
        <dbReference type="EMBL" id="RDE73102.1"/>
    </source>
</evidence>
<feature type="coiled-coil region" evidence="3">
    <location>
        <begin position="6"/>
        <end position="68"/>
    </location>
</feature>
<gene>
    <name evidence="3" type="primary">zapB</name>
    <name evidence="5" type="ORF">DPV84_02825</name>
    <name evidence="4" type="ORF">DPV93_03170</name>
</gene>
<accession>A0A369YEA4</accession>
<protein>
    <recommendedName>
        <fullName evidence="3">Cell division protein ZapB</fullName>
    </recommendedName>
</protein>
<keyword evidence="3 4" id="KW-0132">Cell division</keyword>
<reference evidence="6 7" key="1">
    <citation type="submission" date="2018-05" db="EMBL/GenBank/DDBJ databases">
        <title>Draft Genome Sequences for a Diverse set of 7 Haemophilus Species.</title>
        <authorList>
            <person name="Nichols M."/>
            <person name="Topaz N."/>
            <person name="Wang X."/>
            <person name="Wang X."/>
            <person name="Boxrud D."/>
        </authorList>
    </citation>
    <scope>NUCLEOTIDE SEQUENCE [LARGE SCALE GENOMIC DNA]</scope>
    <source>
        <strain evidence="4 6">C2002001239</strain>
        <strain evidence="5 7">C2015005473</strain>
    </source>
</reference>
<dbReference type="GO" id="GO:0043093">
    <property type="term" value="P:FtsZ-dependent cytokinesis"/>
    <property type="evidence" value="ECO:0007669"/>
    <property type="project" value="UniProtKB-UniRule"/>
</dbReference>
<organism evidence="4 6">
    <name type="scientific">Haemophilus sputorum</name>
    <dbReference type="NCBI Taxonomy" id="1078480"/>
    <lineage>
        <taxon>Bacteria</taxon>
        <taxon>Pseudomonadati</taxon>
        <taxon>Pseudomonadota</taxon>
        <taxon>Gammaproteobacteria</taxon>
        <taxon>Pasteurellales</taxon>
        <taxon>Pasteurellaceae</taxon>
        <taxon>Haemophilus</taxon>
    </lineage>
</organism>
<evidence type="ECO:0000313" key="7">
    <source>
        <dbReference type="Proteomes" id="UP000253950"/>
    </source>
</evidence>
<comment type="caution">
    <text evidence="4">The sequence shown here is derived from an EMBL/GenBank/DDBJ whole genome shotgun (WGS) entry which is preliminary data.</text>
</comment>
<evidence type="ECO:0000256" key="3">
    <source>
        <dbReference type="HAMAP-Rule" id="MF_01196"/>
    </source>
</evidence>
<keyword evidence="7" id="KW-1185">Reference proteome</keyword>
<dbReference type="Pfam" id="PF06005">
    <property type="entry name" value="ZapB"/>
    <property type="match status" value="1"/>
</dbReference>
<dbReference type="EMBL" id="QEPN01000002">
    <property type="protein sequence ID" value="RDE73102.1"/>
    <property type="molecule type" value="Genomic_DNA"/>
</dbReference>
<name>A0A369YEA4_9PAST</name>
<evidence type="ECO:0000256" key="1">
    <source>
        <dbReference type="ARBA" id="ARBA00023054"/>
    </source>
</evidence>
<dbReference type="EMBL" id="QEQG01000002">
    <property type="protein sequence ID" value="RDF12485.1"/>
    <property type="molecule type" value="Genomic_DNA"/>
</dbReference>
<comment type="subcellular location">
    <subcellularLocation>
        <location evidence="3">Cytoplasm</location>
    </subcellularLocation>
    <text evidence="3">Localizes to the septum at mid-cell, in a FtsZ-like pattern.</text>
</comment>
<dbReference type="InterPro" id="IPR009252">
    <property type="entry name" value="Cell_div_ZapB"/>
</dbReference>
<proteinExistence type="inferred from homology"/>
<dbReference type="Gene3D" id="1.20.5.340">
    <property type="match status" value="1"/>
</dbReference>
<keyword evidence="2 3" id="KW-0717">Septation</keyword>
<evidence type="ECO:0000256" key="2">
    <source>
        <dbReference type="ARBA" id="ARBA00023210"/>
    </source>
</evidence>
<keyword evidence="3" id="KW-0963">Cytoplasm</keyword>
<comment type="subunit">
    <text evidence="3">Homodimer. The ends of the coiled-coil dimer bind to each other, forming polymers. Interacts with FtsZ.</text>
</comment>
<sequence length="72" mass="8338">MSLTILDQLEEKIKQAVETIQLLQLELEDLKEQKAAAEQESAALRQEHEQLKSEHQNFQDRLRALLGQIDNV</sequence>
<keyword evidence="1 3" id="KW-0175">Coiled coil</keyword>
<keyword evidence="3" id="KW-0131">Cell cycle</keyword>
<dbReference type="GO" id="GO:0005737">
    <property type="term" value="C:cytoplasm"/>
    <property type="evidence" value="ECO:0007669"/>
    <property type="project" value="UniProtKB-SubCell"/>
</dbReference>